<keyword evidence="1" id="KW-0540">Nuclease</keyword>
<keyword evidence="1" id="KW-0378">Hydrolase</keyword>
<sequence>MKESSFGTSFVFHTLKRMKMLLNQSIMKKLILPILAIFIATTAFMPTTAPPEMAFKKGGEWFRFRIHYGVFNASYATMQVSEAKLEGKEVYHIKGKGKSTGLLHLFFKVDDRYETYIDRTTVKPYRFIRDIDEGGHTKDIQIDFNHDTRTAVINDKKHNKVESMDIEPSTQDMMSAFYHLRTIVDIKTLNKGDEFKLPMFFDKENFDFKLKFLGRDTIRTKFGKVPALEFRPYVQSGRVFKEEESLTVWISDDENKMPLKIKAKLAVGSLTADLDAFKGLKYQFKTLP</sequence>
<reference evidence="1 2" key="1">
    <citation type="journal article" date="2014" name="Genome Announc.">
        <title>Draft Genome Sequences of Marine Flavobacterium Nonlabens Strains NR17, NR24, NR27, NR32, NR33, and Ara13.</title>
        <authorList>
            <person name="Nakanishi M."/>
            <person name="Meirelles P."/>
            <person name="Suzuki R."/>
            <person name="Takatani N."/>
            <person name="Mino S."/>
            <person name="Suda W."/>
            <person name="Oshima K."/>
            <person name="Hattori M."/>
            <person name="Ohkuma M."/>
            <person name="Hosokawa M."/>
            <person name="Miyashita K."/>
            <person name="Thompson F.L."/>
            <person name="Niwa A."/>
            <person name="Sawabe T."/>
            <person name="Sawabe T."/>
        </authorList>
    </citation>
    <scope>NUCLEOTIDE SEQUENCE [LARGE SCALE GENOMIC DNA]</scope>
    <source>
        <strain evidence="2">JCM19296</strain>
    </source>
</reference>
<organism evidence="1 2">
    <name type="scientific">Nonlabens ulvanivorans</name>
    <name type="common">Persicivirga ulvanivorans</name>
    <dbReference type="NCBI Taxonomy" id="906888"/>
    <lineage>
        <taxon>Bacteria</taxon>
        <taxon>Pseudomonadati</taxon>
        <taxon>Bacteroidota</taxon>
        <taxon>Flavobacteriia</taxon>
        <taxon>Flavobacteriales</taxon>
        <taxon>Flavobacteriaceae</taxon>
        <taxon>Nonlabens</taxon>
    </lineage>
</organism>
<accession>A0A081D857</accession>
<evidence type="ECO:0000313" key="2">
    <source>
        <dbReference type="Proteomes" id="UP000028980"/>
    </source>
</evidence>
<keyword evidence="1" id="KW-0347">Helicase</keyword>
<dbReference type="Pfam" id="PF11306">
    <property type="entry name" value="DUF3108"/>
    <property type="match status" value="1"/>
</dbReference>
<comment type="caution">
    <text evidence="1">The sequence shown here is derived from an EMBL/GenBank/DDBJ whole genome shotgun (WGS) entry which is preliminary data.</text>
</comment>
<protein>
    <submittedName>
        <fullName evidence="1">ATP-dependent exoDNAse (Exonuclease V) alphasubunit-helicase superfamily I member</fullName>
    </submittedName>
</protein>
<keyword evidence="1" id="KW-0269">Exonuclease</keyword>
<dbReference type="Proteomes" id="UP000028980">
    <property type="component" value="Unassembled WGS sequence"/>
</dbReference>
<dbReference type="GO" id="GO:0004386">
    <property type="term" value="F:helicase activity"/>
    <property type="evidence" value="ECO:0007669"/>
    <property type="project" value="UniProtKB-KW"/>
</dbReference>
<name>A0A081D857_NONUL</name>
<dbReference type="GO" id="GO:0004527">
    <property type="term" value="F:exonuclease activity"/>
    <property type="evidence" value="ECO:0007669"/>
    <property type="project" value="UniProtKB-KW"/>
</dbReference>
<evidence type="ECO:0000313" key="1">
    <source>
        <dbReference type="EMBL" id="GAK75103.1"/>
    </source>
</evidence>
<dbReference type="InterPro" id="IPR021457">
    <property type="entry name" value="DUF3108"/>
</dbReference>
<dbReference type="AlphaFoldDB" id="A0A081D857"/>
<gene>
    <name evidence="1" type="ORF">JCM19296_681</name>
</gene>
<keyword evidence="1" id="KW-0067">ATP-binding</keyword>
<dbReference type="EMBL" id="BBLG01000001">
    <property type="protein sequence ID" value="GAK75103.1"/>
    <property type="molecule type" value="Genomic_DNA"/>
</dbReference>
<proteinExistence type="predicted"/>
<keyword evidence="1" id="KW-0547">Nucleotide-binding</keyword>